<dbReference type="OrthoDB" id="9790745at2"/>
<dbReference type="PANTHER" id="PTHR36849:SF1">
    <property type="entry name" value="CYTOPLASMIC PROTEIN"/>
    <property type="match status" value="1"/>
</dbReference>
<gene>
    <name evidence="1" type="ORF">FOZ76_19860</name>
</gene>
<dbReference type="EMBL" id="VLTJ01000039">
    <property type="protein sequence ID" value="TSH90103.1"/>
    <property type="molecule type" value="Genomic_DNA"/>
</dbReference>
<dbReference type="PANTHER" id="PTHR36849">
    <property type="entry name" value="CYTOPLASMIC PROTEIN-RELATED"/>
    <property type="match status" value="1"/>
</dbReference>
<proteinExistence type="predicted"/>
<dbReference type="InterPro" id="IPR052552">
    <property type="entry name" value="YeaO-like"/>
</dbReference>
<organism evidence="1 2">
    <name type="scientific">Verticiella sediminum</name>
    <dbReference type="NCBI Taxonomy" id="1247510"/>
    <lineage>
        <taxon>Bacteria</taxon>
        <taxon>Pseudomonadati</taxon>
        <taxon>Pseudomonadota</taxon>
        <taxon>Betaproteobacteria</taxon>
        <taxon>Burkholderiales</taxon>
        <taxon>Alcaligenaceae</taxon>
        <taxon>Verticiella</taxon>
    </lineage>
</organism>
<evidence type="ECO:0000313" key="1">
    <source>
        <dbReference type="EMBL" id="TSH90103.1"/>
    </source>
</evidence>
<comment type="caution">
    <text evidence="1">The sequence shown here is derived from an EMBL/GenBank/DDBJ whole genome shotgun (WGS) entry which is preliminary data.</text>
</comment>
<sequence>MPIASRDIRTKRIYEAAVDDDGARVLVDRLWPRGIRKADAHLHAWMKDVAPSNELRRWFGHDPERWEAFRTRYRAELEHAGDALRPLLDLAREGRLTLLYGARDEKHNQAVVLAELLKERL</sequence>
<reference evidence="1 2" key="1">
    <citation type="submission" date="2019-07" db="EMBL/GenBank/DDBJ databases">
        <title>Qingshengfaniella alkalisoli gen. nov., sp. nov., isolated from saline soil.</title>
        <authorList>
            <person name="Xu L."/>
            <person name="Huang X.-X."/>
            <person name="Sun J.-Q."/>
        </authorList>
    </citation>
    <scope>NUCLEOTIDE SEQUENCE [LARGE SCALE GENOMIC DNA]</scope>
    <source>
        <strain evidence="1 2">DSM 27279</strain>
    </source>
</reference>
<dbReference type="Pfam" id="PF22752">
    <property type="entry name" value="DUF488-N3i"/>
    <property type="match status" value="1"/>
</dbReference>
<dbReference type="Proteomes" id="UP000318405">
    <property type="component" value="Unassembled WGS sequence"/>
</dbReference>
<dbReference type="RefSeq" id="WP_143950017.1">
    <property type="nucleotide sequence ID" value="NZ_BAABMB010000003.1"/>
</dbReference>
<accession>A0A556AB50</accession>
<name>A0A556AB50_9BURK</name>
<dbReference type="AlphaFoldDB" id="A0A556AB50"/>
<keyword evidence="2" id="KW-1185">Reference proteome</keyword>
<protein>
    <submittedName>
        <fullName evidence="1">DUF488 domain-containing protein</fullName>
    </submittedName>
</protein>
<evidence type="ECO:0000313" key="2">
    <source>
        <dbReference type="Proteomes" id="UP000318405"/>
    </source>
</evidence>